<dbReference type="EMBL" id="OU892277">
    <property type="protein sequence ID" value="CAG9761002.1"/>
    <property type="molecule type" value="Genomic_DNA"/>
</dbReference>
<dbReference type="Pfam" id="PF01135">
    <property type="entry name" value="PCMT"/>
    <property type="match status" value="1"/>
</dbReference>
<dbReference type="PANTHER" id="PTHR11579:SF9">
    <property type="entry name" value="PROTEIN-L-ISOASPARTATE O-METHYLTRANSFERASE"/>
    <property type="match status" value="1"/>
</dbReference>
<dbReference type="GO" id="GO:0005737">
    <property type="term" value="C:cytoplasm"/>
    <property type="evidence" value="ECO:0007669"/>
    <property type="project" value="TreeGrafter"/>
</dbReference>
<feature type="region of interest" description="Disordered" evidence="2">
    <location>
        <begin position="553"/>
        <end position="573"/>
    </location>
</feature>
<feature type="compositionally biased region" description="Acidic residues" evidence="2">
    <location>
        <begin position="398"/>
        <end position="412"/>
    </location>
</feature>
<evidence type="ECO:0000256" key="1">
    <source>
        <dbReference type="ARBA" id="ARBA00005369"/>
    </source>
</evidence>
<reference evidence="3" key="1">
    <citation type="submission" date="2022-01" db="EMBL/GenBank/DDBJ databases">
        <authorList>
            <person name="King R."/>
        </authorList>
    </citation>
    <scope>NUCLEOTIDE SEQUENCE</scope>
</reference>
<organism evidence="3 4">
    <name type="scientific">Ceutorhynchus assimilis</name>
    <name type="common">cabbage seed weevil</name>
    <dbReference type="NCBI Taxonomy" id="467358"/>
    <lineage>
        <taxon>Eukaryota</taxon>
        <taxon>Metazoa</taxon>
        <taxon>Ecdysozoa</taxon>
        <taxon>Arthropoda</taxon>
        <taxon>Hexapoda</taxon>
        <taxon>Insecta</taxon>
        <taxon>Pterygota</taxon>
        <taxon>Neoptera</taxon>
        <taxon>Endopterygota</taxon>
        <taxon>Coleoptera</taxon>
        <taxon>Polyphaga</taxon>
        <taxon>Cucujiformia</taxon>
        <taxon>Curculionidae</taxon>
        <taxon>Ceutorhynchinae</taxon>
        <taxon>Ceutorhynchus</taxon>
    </lineage>
</organism>
<dbReference type="GO" id="GO:0004719">
    <property type="term" value="F:protein-L-isoaspartate (D-aspartate) O-methyltransferase activity"/>
    <property type="evidence" value="ECO:0007669"/>
    <property type="project" value="InterPro"/>
</dbReference>
<feature type="compositionally biased region" description="Basic and acidic residues" evidence="2">
    <location>
        <begin position="433"/>
        <end position="442"/>
    </location>
</feature>
<feature type="compositionally biased region" description="Acidic residues" evidence="2">
    <location>
        <begin position="443"/>
        <end position="455"/>
    </location>
</feature>
<evidence type="ECO:0000313" key="3">
    <source>
        <dbReference type="EMBL" id="CAG9761002.1"/>
    </source>
</evidence>
<dbReference type="Gene3D" id="3.40.50.150">
    <property type="entry name" value="Vaccinia Virus protein VP39"/>
    <property type="match status" value="1"/>
</dbReference>
<comment type="similarity">
    <text evidence="1">Belongs to the methyltransferase superfamily. L-isoaspartyl/D-aspartyl protein methyltransferase family.</text>
</comment>
<accession>A0A9N9MF19</accession>
<sequence>MGVAPSTCKSNNDLVESLIVRNFITTGPVERVFRAVDRGEYFPRRIRAHAYNETAWKWENLHISSPCIYAVAMEALELQPAMSFLNLGSGSGFMSTMVGLILGSNGINHGMELQADIVEYANRKLEDFMRLSGAMDEYDFCEPKFVHGNCLSINSLVSMEYDRIYCGAACRSQEVLFLRKFLKTGGIMVLPCNGELLQIKKLENTAWVSRHLLNVSFSAIIPPPANSLEYIKPIDVQPTPLQVLCRTTIRNALKKTIKIHEIQHPPGPNKRKIFSRTRKSKRLKQVIIPKPLPDSSDEDETPIIILPRYSNDGLHVSGTDGLYHPGSFTMEVYSMTAENINRMTPPTSSDSEEEMIIDNVSDDSVEESVSHSVSHQVSVVIEHHPGDDSNPENIKNQDEDDSEVINNDENEQNNENSSQNSVSRQVSAVINHQPHDHPRDDPNPESDENQEDDSEVISKAHILALFPKDEQNNKNSSSDSDMKAGTSGAASRNTLVKRENINSSVNDEIIKVVSSSEDEEKERRRTIQPCRYRLRQVLGMAYRNQLRRRALPVLPSESSSDTDEDEPVNTSGYRMYQSPMTKYMKAKIEKLPLPPPLKNFLLFQ</sequence>
<evidence type="ECO:0000256" key="2">
    <source>
        <dbReference type="SAM" id="MobiDB-lite"/>
    </source>
</evidence>
<protein>
    <recommendedName>
        <fullName evidence="5">Protein-L-isoaspartate O-methyltransferase domain-containing protein 1</fullName>
    </recommendedName>
</protein>
<dbReference type="OrthoDB" id="10257972at2759"/>
<evidence type="ECO:0000313" key="4">
    <source>
        <dbReference type="Proteomes" id="UP001152799"/>
    </source>
</evidence>
<feature type="region of interest" description="Disordered" evidence="2">
    <location>
        <begin position="383"/>
        <end position="499"/>
    </location>
</feature>
<feature type="compositionally biased region" description="Low complexity" evidence="2">
    <location>
        <begin position="413"/>
        <end position="427"/>
    </location>
</feature>
<dbReference type="InterPro" id="IPR000682">
    <property type="entry name" value="PCMT"/>
</dbReference>
<dbReference type="PANTHER" id="PTHR11579">
    <property type="entry name" value="PROTEIN-L-ISOASPARTATE O-METHYLTRANSFERASE"/>
    <property type="match status" value="1"/>
</dbReference>
<keyword evidence="4" id="KW-1185">Reference proteome</keyword>
<dbReference type="AlphaFoldDB" id="A0A9N9MF19"/>
<dbReference type="SUPFAM" id="SSF53335">
    <property type="entry name" value="S-adenosyl-L-methionine-dependent methyltransferases"/>
    <property type="match status" value="1"/>
</dbReference>
<gene>
    <name evidence="3" type="ORF">CEUTPL_LOCUS1715</name>
</gene>
<evidence type="ECO:0008006" key="5">
    <source>
        <dbReference type="Google" id="ProtNLM"/>
    </source>
</evidence>
<proteinExistence type="inferred from homology"/>
<name>A0A9N9MF19_9CUCU</name>
<dbReference type="Proteomes" id="UP001152799">
    <property type="component" value="Chromosome 1"/>
</dbReference>
<dbReference type="InterPro" id="IPR029063">
    <property type="entry name" value="SAM-dependent_MTases_sf"/>
</dbReference>